<dbReference type="EnsemblMetazoa" id="GBRI003698-RA">
    <property type="protein sequence ID" value="GBRI003698-PA"/>
    <property type="gene ID" value="GBRI003698"/>
</dbReference>
<dbReference type="Proteomes" id="UP000091820">
    <property type="component" value="Unassembled WGS sequence"/>
</dbReference>
<keyword evidence="1" id="KW-0472">Membrane</keyword>
<proteinExistence type="inferred from homology"/>
<keyword evidence="1" id="KW-0812">Transmembrane</keyword>
<comment type="caution">
    <text evidence="1">Lacks conserved residue(s) required for the propagation of feature annotation.</text>
</comment>
<evidence type="ECO:0000256" key="1">
    <source>
        <dbReference type="RuleBase" id="RU362006"/>
    </source>
</evidence>
<keyword evidence="1" id="KW-1133">Transmembrane helix</keyword>
<comment type="similarity">
    <text evidence="1">Belongs to the DP1 family.</text>
</comment>
<feature type="signal peptide" evidence="2">
    <location>
        <begin position="1"/>
        <end position="18"/>
    </location>
</feature>
<dbReference type="PANTHER" id="PTHR12300:SF117">
    <property type="entry name" value="LP05237P-RELATED"/>
    <property type="match status" value="1"/>
</dbReference>
<keyword evidence="2" id="KW-0732">Signal</keyword>
<dbReference type="GO" id="GO:0071782">
    <property type="term" value="C:endoplasmic reticulum tubular network"/>
    <property type="evidence" value="ECO:0007669"/>
    <property type="project" value="TreeGrafter"/>
</dbReference>
<reference evidence="3" key="2">
    <citation type="submission" date="2020-05" db="UniProtKB">
        <authorList>
            <consortium name="EnsemblMetazoa"/>
        </authorList>
    </citation>
    <scope>IDENTIFICATION</scope>
    <source>
        <strain evidence="3">IAEA</strain>
    </source>
</reference>
<dbReference type="InterPro" id="IPR004345">
    <property type="entry name" value="TB2_DP1_HVA22"/>
</dbReference>
<dbReference type="GO" id="GO:0008017">
    <property type="term" value="F:microtubule binding"/>
    <property type="evidence" value="ECO:0007669"/>
    <property type="project" value="TreeGrafter"/>
</dbReference>
<dbReference type="GO" id="GO:0005881">
    <property type="term" value="C:cytoplasmic microtubule"/>
    <property type="evidence" value="ECO:0007669"/>
    <property type="project" value="TreeGrafter"/>
</dbReference>
<feature type="transmembrane region" description="Helical" evidence="1">
    <location>
        <begin position="34"/>
        <end position="55"/>
    </location>
</feature>
<accession>A0A1A9W277</accession>
<comment type="subcellular location">
    <subcellularLocation>
        <location evidence="1">Membrane</location>
        <topology evidence="1">Multi-pass membrane protein</topology>
    </subcellularLocation>
</comment>
<name>A0A1A9W277_9MUSC</name>
<dbReference type="AlphaFoldDB" id="A0A1A9W277"/>
<organism evidence="3 4">
    <name type="scientific">Glossina brevipalpis</name>
    <dbReference type="NCBI Taxonomy" id="37001"/>
    <lineage>
        <taxon>Eukaryota</taxon>
        <taxon>Metazoa</taxon>
        <taxon>Ecdysozoa</taxon>
        <taxon>Arthropoda</taxon>
        <taxon>Hexapoda</taxon>
        <taxon>Insecta</taxon>
        <taxon>Pterygota</taxon>
        <taxon>Neoptera</taxon>
        <taxon>Endopterygota</taxon>
        <taxon>Diptera</taxon>
        <taxon>Brachycera</taxon>
        <taxon>Muscomorpha</taxon>
        <taxon>Hippoboscoidea</taxon>
        <taxon>Glossinidae</taxon>
        <taxon>Glossina</taxon>
    </lineage>
</organism>
<reference evidence="4" key="1">
    <citation type="submission" date="2014-03" db="EMBL/GenBank/DDBJ databases">
        <authorList>
            <person name="Aksoy S."/>
            <person name="Warren W."/>
            <person name="Wilson R.K."/>
        </authorList>
    </citation>
    <scope>NUCLEOTIDE SEQUENCE [LARGE SCALE GENOMIC DNA]</scope>
    <source>
        <strain evidence="4">IAEA</strain>
    </source>
</reference>
<dbReference type="VEuPathDB" id="VectorBase:GBRI003698"/>
<dbReference type="PANTHER" id="PTHR12300">
    <property type="entry name" value="HVA22-LIKE PROTEINS"/>
    <property type="match status" value="1"/>
</dbReference>
<protein>
    <recommendedName>
        <fullName evidence="1">Receptor expression-enhancing protein</fullName>
    </recommendedName>
</protein>
<evidence type="ECO:0000313" key="4">
    <source>
        <dbReference type="Proteomes" id="UP000091820"/>
    </source>
</evidence>
<dbReference type="GO" id="GO:0005789">
    <property type="term" value="C:endoplasmic reticulum membrane"/>
    <property type="evidence" value="ECO:0007669"/>
    <property type="project" value="TreeGrafter"/>
</dbReference>
<feature type="chain" id="PRO_5008399873" description="Receptor expression-enhancing protein" evidence="2">
    <location>
        <begin position="19"/>
        <end position="222"/>
    </location>
</feature>
<dbReference type="GO" id="GO:0071786">
    <property type="term" value="P:endoplasmic reticulum tubular network organization"/>
    <property type="evidence" value="ECO:0007669"/>
    <property type="project" value="TreeGrafter"/>
</dbReference>
<dbReference type="Pfam" id="PF03134">
    <property type="entry name" value="TB2_DP1_HVA22"/>
    <property type="match status" value="1"/>
</dbReference>
<evidence type="ECO:0000313" key="3">
    <source>
        <dbReference type="EnsemblMetazoa" id="GBRI003698-PA"/>
    </source>
</evidence>
<keyword evidence="4" id="KW-1185">Reference proteome</keyword>
<evidence type="ECO:0000256" key="2">
    <source>
        <dbReference type="SAM" id="SignalP"/>
    </source>
</evidence>
<sequence length="222" mass="26071">MISRLVVLFFGTLHPAYASYKVVRTKNVKEYTEWMMFWIVYALFTCVEAFIDIFISWFPFYYQLKTALVLWLFSPSTKGSSKLCRKFLIPILERHEQKIDEHINQAKKRGVAGVMQMVSKIVNYGTNTLMQTAYRSRLGDGNHQEQMVTFSRSENDIYTENSNVRRRKLNAIRKKIYHLRSSNTAESRQTDDDDILQQNIIFGLQMVIKVQQLTSSMISRIK</sequence>